<sequence length="104" mass="11463">MGRERADKSRLPQDQRGMRGHGNKQAASGSLSAARGRWLTLSRLGREYPPISRRRRPSHTSGREDVFRARHSATIARRGEGPLSGGVVLSNCARESEAAIGEWI</sequence>
<evidence type="ECO:0000256" key="1">
    <source>
        <dbReference type="SAM" id="MobiDB-lite"/>
    </source>
</evidence>
<feature type="region of interest" description="Disordered" evidence="1">
    <location>
        <begin position="1"/>
        <end position="34"/>
    </location>
</feature>
<dbReference type="AlphaFoldDB" id="A0AAD7S121"/>
<accession>A0AAD7S121</accession>
<evidence type="ECO:0000313" key="2">
    <source>
        <dbReference type="EMBL" id="KAJ8394009.1"/>
    </source>
</evidence>
<feature type="compositionally biased region" description="Basic and acidic residues" evidence="1">
    <location>
        <begin position="1"/>
        <end position="17"/>
    </location>
</feature>
<feature type="region of interest" description="Disordered" evidence="1">
    <location>
        <begin position="49"/>
        <end position="69"/>
    </location>
</feature>
<dbReference type="EMBL" id="JAINUG010000130">
    <property type="protein sequence ID" value="KAJ8394009.1"/>
    <property type="molecule type" value="Genomic_DNA"/>
</dbReference>
<name>A0AAD7S121_9TELE</name>
<evidence type="ECO:0000313" key="3">
    <source>
        <dbReference type="Proteomes" id="UP001221898"/>
    </source>
</evidence>
<reference evidence="2" key="1">
    <citation type="journal article" date="2023" name="Science">
        <title>Genome structures resolve the early diversification of teleost fishes.</title>
        <authorList>
            <person name="Parey E."/>
            <person name="Louis A."/>
            <person name="Montfort J."/>
            <person name="Bouchez O."/>
            <person name="Roques C."/>
            <person name="Iampietro C."/>
            <person name="Lluch J."/>
            <person name="Castinel A."/>
            <person name="Donnadieu C."/>
            <person name="Desvignes T."/>
            <person name="Floi Bucao C."/>
            <person name="Jouanno E."/>
            <person name="Wen M."/>
            <person name="Mejri S."/>
            <person name="Dirks R."/>
            <person name="Jansen H."/>
            <person name="Henkel C."/>
            <person name="Chen W.J."/>
            <person name="Zahm M."/>
            <person name="Cabau C."/>
            <person name="Klopp C."/>
            <person name="Thompson A.W."/>
            <person name="Robinson-Rechavi M."/>
            <person name="Braasch I."/>
            <person name="Lecointre G."/>
            <person name="Bobe J."/>
            <person name="Postlethwait J.H."/>
            <person name="Berthelot C."/>
            <person name="Roest Crollius H."/>
            <person name="Guiguen Y."/>
        </authorList>
    </citation>
    <scope>NUCLEOTIDE SEQUENCE</scope>
    <source>
        <strain evidence="2">NC1722</strain>
    </source>
</reference>
<organism evidence="2 3">
    <name type="scientific">Aldrovandia affinis</name>
    <dbReference type="NCBI Taxonomy" id="143900"/>
    <lineage>
        <taxon>Eukaryota</taxon>
        <taxon>Metazoa</taxon>
        <taxon>Chordata</taxon>
        <taxon>Craniata</taxon>
        <taxon>Vertebrata</taxon>
        <taxon>Euteleostomi</taxon>
        <taxon>Actinopterygii</taxon>
        <taxon>Neopterygii</taxon>
        <taxon>Teleostei</taxon>
        <taxon>Notacanthiformes</taxon>
        <taxon>Halosauridae</taxon>
        <taxon>Aldrovandia</taxon>
    </lineage>
</organism>
<protein>
    <submittedName>
        <fullName evidence="2">Uncharacterized protein</fullName>
    </submittedName>
</protein>
<proteinExistence type="predicted"/>
<comment type="caution">
    <text evidence="2">The sequence shown here is derived from an EMBL/GenBank/DDBJ whole genome shotgun (WGS) entry which is preliminary data.</text>
</comment>
<gene>
    <name evidence="2" type="ORF">AAFF_G00053530</name>
</gene>
<keyword evidence="3" id="KW-1185">Reference proteome</keyword>
<dbReference type="Proteomes" id="UP001221898">
    <property type="component" value="Unassembled WGS sequence"/>
</dbReference>